<dbReference type="RefSeq" id="WP_320003691.1">
    <property type="nucleotide sequence ID" value="NZ_JAUHJS010000003.1"/>
</dbReference>
<feature type="transmembrane region" description="Helical" evidence="1">
    <location>
        <begin position="350"/>
        <end position="370"/>
    </location>
</feature>
<gene>
    <name evidence="2" type="ORF">QWY31_06600</name>
</gene>
<evidence type="ECO:0000256" key="1">
    <source>
        <dbReference type="SAM" id="Phobius"/>
    </source>
</evidence>
<protein>
    <submittedName>
        <fullName evidence="2">Quinol:cytochrome C oxidoreductase</fullName>
    </submittedName>
</protein>
<dbReference type="PANTHER" id="PTHR43044:SF1">
    <property type="entry name" value="QUINOL:CYTOCHROME C OXIDOREDUCTASE QUINONE-BINDING SUBUNIT 2"/>
    <property type="match status" value="1"/>
</dbReference>
<accession>A0ABT8F3X6</accession>
<keyword evidence="1" id="KW-0472">Membrane</keyword>
<reference evidence="2" key="1">
    <citation type="submission" date="2023-06" db="EMBL/GenBank/DDBJ databases">
        <title>Cytophagales bacterium Strain LB-30, isolated from soil.</title>
        <authorList>
            <person name="Liu B."/>
        </authorList>
    </citation>
    <scope>NUCLEOTIDE SEQUENCE</scope>
    <source>
        <strain evidence="2">LB-30</strain>
    </source>
</reference>
<feature type="transmembrane region" description="Helical" evidence="1">
    <location>
        <begin position="204"/>
        <end position="225"/>
    </location>
</feature>
<feature type="transmembrane region" description="Helical" evidence="1">
    <location>
        <begin position="161"/>
        <end position="183"/>
    </location>
</feature>
<evidence type="ECO:0000313" key="2">
    <source>
        <dbReference type="EMBL" id="MDN4165162.1"/>
    </source>
</evidence>
<proteinExistence type="predicted"/>
<sequence length="425" mass="48777">MIEERFEFTSAAKKRILTFLVAGIIALVLGIVLASTGGHHAEAGAHEGGHGAFHWSTRILANLWINNVYFTGIAIIGLFFVTIQYAAQAGWSAPIIRIPLAFSNWLPYAGVLMLGVFLLSGHKLFHWADHSVYEVGGAHYDAILDGKKAFFFWPLTDHPNIPVFFLARMVAYFVIWIVFFQLIKKYSQQEDINGGDSYWYIIRKYSAMFLVLFAITSSTSAWDWVMSADPHWFSTMFGWYVFASWWVTGLALIALIVVNLKDAGYLKMVNSNHLHDLGKFVFAFSIFWTYIWFSQFLLIYYANIPEETIYFVERLKSDKYAPVFFMNLFLNFVLPFLILMTRDAKRHAMFLKIVCTLVIVGHWFDFYLMFTPGMLKENGGFGFMEVGLFLIYGSAFMYVMLNGLSKMGLVAKNHPMLEESLHHHI</sequence>
<feature type="transmembrane region" description="Helical" evidence="1">
    <location>
        <begin position="68"/>
        <end position="87"/>
    </location>
</feature>
<feature type="transmembrane region" description="Helical" evidence="1">
    <location>
        <begin position="16"/>
        <end position="34"/>
    </location>
</feature>
<dbReference type="Proteomes" id="UP001168552">
    <property type="component" value="Unassembled WGS sequence"/>
</dbReference>
<name>A0ABT8F3X6_9BACT</name>
<feature type="transmembrane region" description="Helical" evidence="1">
    <location>
        <begin position="99"/>
        <end position="119"/>
    </location>
</feature>
<comment type="caution">
    <text evidence="2">The sequence shown here is derived from an EMBL/GenBank/DDBJ whole genome shotgun (WGS) entry which is preliminary data.</text>
</comment>
<keyword evidence="1" id="KW-1133">Transmembrane helix</keyword>
<evidence type="ECO:0000313" key="3">
    <source>
        <dbReference type="Proteomes" id="UP001168552"/>
    </source>
</evidence>
<keyword evidence="1" id="KW-0812">Transmembrane</keyword>
<dbReference type="EMBL" id="JAUHJS010000003">
    <property type="protein sequence ID" value="MDN4165162.1"/>
    <property type="molecule type" value="Genomic_DNA"/>
</dbReference>
<dbReference type="PANTHER" id="PTHR43044">
    <property type="match status" value="1"/>
</dbReference>
<feature type="transmembrane region" description="Helical" evidence="1">
    <location>
        <begin position="280"/>
        <end position="300"/>
    </location>
</feature>
<feature type="transmembrane region" description="Helical" evidence="1">
    <location>
        <begin position="382"/>
        <end position="401"/>
    </location>
</feature>
<feature type="transmembrane region" description="Helical" evidence="1">
    <location>
        <begin position="237"/>
        <end position="260"/>
    </location>
</feature>
<feature type="transmembrane region" description="Helical" evidence="1">
    <location>
        <begin position="320"/>
        <end position="338"/>
    </location>
</feature>
<keyword evidence="3" id="KW-1185">Reference proteome</keyword>
<organism evidence="2 3">
    <name type="scientific">Shiella aurantiaca</name>
    <dbReference type="NCBI Taxonomy" id="3058365"/>
    <lineage>
        <taxon>Bacteria</taxon>
        <taxon>Pseudomonadati</taxon>
        <taxon>Bacteroidota</taxon>
        <taxon>Cytophagia</taxon>
        <taxon>Cytophagales</taxon>
        <taxon>Shiellaceae</taxon>
        <taxon>Shiella</taxon>
    </lineage>
</organism>